<sequence>MASSRFWGKRALPDELRRASIRWGKRWDAKAWRQMYSELLRPTNIVSSKWTPAVRTDEDSKEPFQEMEVWTYLCHRAKAKYYSAEKLSLFGELIH</sequence>
<protein>
    <submittedName>
        <fullName evidence="1">Uncharacterized protein</fullName>
    </submittedName>
</protein>
<reference evidence="1 2" key="1">
    <citation type="submission" date="2014-10" db="EMBL/GenBank/DDBJ databases">
        <title>Draft genome of the hookworm Ancylostoma caninum.</title>
        <authorList>
            <person name="Mitreva M."/>
        </authorList>
    </citation>
    <scope>NUCLEOTIDE SEQUENCE [LARGE SCALE GENOMIC DNA]</scope>
    <source>
        <strain evidence="1 2">Baltimore</strain>
    </source>
</reference>
<evidence type="ECO:0000313" key="1">
    <source>
        <dbReference type="EMBL" id="RCN53592.1"/>
    </source>
</evidence>
<gene>
    <name evidence="1" type="ORF">ANCCAN_00086</name>
</gene>
<dbReference type="EMBL" id="JOJR01000001">
    <property type="protein sequence ID" value="RCN53592.1"/>
    <property type="molecule type" value="Genomic_DNA"/>
</dbReference>
<dbReference type="OrthoDB" id="5812953at2759"/>
<dbReference type="AlphaFoldDB" id="A0A368HAG0"/>
<proteinExistence type="predicted"/>
<keyword evidence="2" id="KW-1185">Reference proteome</keyword>
<organism evidence="1 2">
    <name type="scientific">Ancylostoma caninum</name>
    <name type="common">Dog hookworm</name>
    <dbReference type="NCBI Taxonomy" id="29170"/>
    <lineage>
        <taxon>Eukaryota</taxon>
        <taxon>Metazoa</taxon>
        <taxon>Ecdysozoa</taxon>
        <taxon>Nematoda</taxon>
        <taxon>Chromadorea</taxon>
        <taxon>Rhabditida</taxon>
        <taxon>Rhabditina</taxon>
        <taxon>Rhabditomorpha</taxon>
        <taxon>Strongyloidea</taxon>
        <taxon>Ancylostomatidae</taxon>
        <taxon>Ancylostomatinae</taxon>
        <taxon>Ancylostoma</taxon>
    </lineage>
</organism>
<accession>A0A368HAG0</accession>
<evidence type="ECO:0000313" key="2">
    <source>
        <dbReference type="Proteomes" id="UP000252519"/>
    </source>
</evidence>
<name>A0A368HAG0_ANCCA</name>
<dbReference type="Proteomes" id="UP000252519">
    <property type="component" value="Unassembled WGS sequence"/>
</dbReference>
<comment type="caution">
    <text evidence="1">The sequence shown here is derived from an EMBL/GenBank/DDBJ whole genome shotgun (WGS) entry which is preliminary data.</text>
</comment>